<keyword evidence="1" id="KW-0732">Signal</keyword>
<feature type="domain" description="DUF7907" evidence="2">
    <location>
        <begin position="34"/>
        <end position="182"/>
    </location>
</feature>
<sequence>MKLSTALLALTASLTSALPSPQSTGEGLPAADTTYYYFHSSVLPNQGNKTKYDNLYMVAYHTGAGLSAATFQSAPLESHRGWFNGTQLRWFQPTTTNQISFGVAWGTGTSYDLWYPTGINGGWGTGDFVLDQNKNLVTTDDSIGGWIVCDWSHGVPQLFNIVRYAANVTIPGTCARVNLVAEVAPPLATATASVASGATSTASSSS</sequence>
<feature type="signal peptide" evidence="1">
    <location>
        <begin position="1"/>
        <end position="17"/>
    </location>
</feature>
<dbReference type="OrthoDB" id="3518533at2759"/>
<accession>A0A4Z1PBT2</accession>
<organism evidence="3 4">
    <name type="scientific">Venturia nashicola</name>
    <dbReference type="NCBI Taxonomy" id="86259"/>
    <lineage>
        <taxon>Eukaryota</taxon>
        <taxon>Fungi</taxon>
        <taxon>Dikarya</taxon>
        <taxon>Ascomycota</taxon>
        <taxon>Pezizomycotina</taxon>
        <taxon>Dothideomycetes</taxon>
        <taxon>Pleosporomycetidae</taxon>
        <taxon>Venturiales</taxon>
        <taxon>Venturiaceae</taxon>
        <taxon>Venturia</taxon>
    </lineage>
</organism>
<dbReference type="Proteomes" id="UP000298493">
    <property type="component" value="Unassembled WGS sequence"/>
</dbReference>
<dbReference type="Pfam" id="PF25484">
    <property type="entry name" value="DUF7907"/>
    <property type="match status" value="1"/>
</dbReference>
<reference evidence="3 4" key="1">
    <citation type="submission" date="2019-04" db="EMBL/GenBank/DDBJ databases">
        <title>High contiguity whole genome sequence and gene annotation resource for two Venturia nashicola isolates.</title>
        <authorList>
            <person name="Prokchorchik M."/>
            <person name="Won K."/>
            <person name="Lee Y."/>
            <person name="Choi E.D."/>
            <person name="Segonzac C."/>
            <person name="Sohn K.H."/>
        </authorList>
    </citation>
    <scope>NUCLEOTIDE SEQUENCE [LARGE SCALE GENOMIC DNA]</scope>
    <source>
        <strain evidence="3 4">PRI2</strain>
    </source>
</reference>
<evidence type="ECO:0000313" key="4">
    <source>
        <dbReference type="Proteomes" id="UP000298493"/>
    </source>
</evidence>
<feature type="chain" id="PRO_5021437243" description="DUF7907 domain-containing protein" evidence="1">
    <location>
        <begin position="18"/>
        <end position="206"/>
    </location>
</feature>
<gene>
    <name evidence="3" type="ORF">E6O75_ATG01820</name>
</gene>
<dbReference type="InterPro" id="IPR057229">
    <property type="entry name" value="DUF7907"/>
</dbReference>
<proteinExistence type="predicted"/>
<evidence type="ECO:0000259" key="2">
    <source>
        <dbReference type="Pfam" id="PF25484"/>
    </source>
</evidence>
<protein>
    <recommendedName>
        <fullName evidence="2">DUF7907 domain-containing protein</fullName>
    </recommendedName>
</protein>
<name>A0A4Z1PBT2_9PEZI</name>
<evidence type="ECO:0000313" key="3">
    <source>
        <dbReference type="EMBL" id="TID22646.1"/>
    </source>
</evidence>
<dbReference type="AlphaFoldDB" id="A0A4Z1PBT2"/>
<comment type="caution">
    <text evidence="3">The sequence shown here is derived from an EMBL/GenBank/DDBJ whole genome shotgun (WGS) entry which is preliminary data.</text>
</comment>
<dbReference type="EMBL" id="SNSC02000007">
    <property type="protein sequence ID" value="TID22646.1"/>
    <property type="molecule type" value="Genomic_DNA"/>
</dbReference>
<keyword evidence="4" id="KW-1185">Reference proteome</keyword>
<dbReference type="STRING" id="86259.A0A4Z1PBT2"/>
<evidence type="ECO:0000256" key="1">
    <source>
        <dbReference type="SAM" id="SignalP"/>
    </source>
</evidence>